<reference evidence="7 8" key="1">
    <citation type="submission" date="2014-04" db="EMBL/GenBank/DDBJ databases">
        <authorList>
            <consortium name="DOE Joint Genome Institute"/>
            <person name="Kuo A."/>
            <person name="Tarkka M."/>
            <person name="Buscot F."/>
            <person name="Kohler A."/>
            <person name="Nagy L.G."/>
            <person name="Floudas D."/>
            <person name="Copeland A."/>
            <person name="Barry K.W."/>
            <person name="Cichocki N."/>
            <person name="Veneault-Fourrey C."/>
            <person name="LaButti K."/>
            <person name="Lindquist E.A."/>
            <person name="Lipzen A."/>
            <person name="Lundell T."/>
            <person name="Morin E."/>
            <person name="Murat C."/>
            <person name="Sun H."/>
            <person name="Tunlid A."/>
            <person name="Henrissat B."/>
            <person name="Grigoriev I.V."/>
            <person name="Hibbett D.S."/>
            <person name="Martin F."/>
            <person name="Nordberg H.P."/>
            <person name="Cantor M.N."/>
            <person name="Hua S.X."/>
        </authorList>
    </citation>
    <scope>NUCLEOTIDE SEQUENCE [LARGE SCALE GENOMIC DNA]</scope>
    <source>
        <strain evidence="7 8">F 1598</strain>
    </source>
</reference>
<proteinExistence type="predicted"/>
<dbReference type="SUPFAM" id="SSF64268">
    <property type="entry name" value="PX domain"/>
    <property type="match status" value="1"/>
</dbReference>
<dbReference type="InterPro" id="IPR001452">
    <property type="entry name" value="SH3_domain"/>
</dbReference>
<dbReference type="CDD" id="cd06890">
    <property type="entry name" value="PX_Bem1p"/>
    <property type="match status" value="1"/>
</dbReference>
<evidence type="ECO:0000256" key="1">
    <source>
        <dbReference type="ARBA" id="ARBA00022443"/>
    </source>
</evidence>
<evidence type="ECO:0000256" key="2">
    <source>
        <dbReference type="ARBA" id="ARBA00022737"/>
    </source>
</evidence>
<dbReference type="Pfam" id="PF00018">
    <property type="entry name" value="SH3_1"/>
    <property type="match status" value="1"/>
</dbReference>
<dbReference type="PANTHER" id="PTHR15706">
    <property type="entry name" value="SH3 MULTIPLE DOMAIN"/>
    <property type="match status" value="1"/>
</dbReference>
<keyword evidence="1 3" id="KW-0728">SH3 domain</keyword>
<dbReference type="GO" id="GO:0035091">
    <property type="term" value="F:phosphatidylinositol binding"/>
    <property type="evidence" value="ECO:0007669"/>
    <property type="project" value="InterPro"/>
</dbReference>
<gene>
    <name evidence="7" type="ORF">PILCRDRAFT_818957</name>
</gene>
<feature type="region of interest" description="Disordered" evidence="4">
    <location>
        <begin position="359"/>
        <end position="529"/>
    </location>
</feature>
<feature type="compositionally biased region" description="Polar residues" evidence="4">
    <location>
        <begin position="418"/>
        <end position="430"/>
    </location>
</feature>
<dbReference type="GO" id="GO:0043332">
    <property type="term" value="C:mating projection tip"/>
    <property type="evidence" value="ECO:0007669"/>
    <property type="project" value="TreeGrafter"/>
</dbReference>
<feature type="region of interest" description="Disordered" evidence="4">
    <location>
        <begin position="1"/>
        <end position="32"/>
    </location>
</feature>
<dbReference type="InterPro" id="IPR035549">
    <property type="entry name" value="Bem1/Scd2_SH3_2"/>
</dbReference>
<dbReference type="GO" id="GO:0030674">
    <property type="term" value="F:protein-macromolecule adaptor activity"/>
    <property type="evidence" value="ECO:0007669"/>
    <property type="project" value="TreeGrafter"/>
</dbReference>
<dbReference type="PROSITE" id="PS50195">
    <property type="entry name" value="PX"/>
    <property type="match status" value="1"/>
</dbReference>
<feature type="compositionally biased region" description="Low complexity" evidence="4">
    <location>
        <begin position="161"/>
        <end position="170"/>
    </location>
</feature>
<dbReference type="InterPro" id="IPR036028">
    <property type="entry name" value="SH3-like_dom_sf"/>
</dbReference>
<evidence type="ECO:0000259" key="6">
    <source>
        <dbReference type="PROSITE" id="PS50195"/>
    </source>
</evidence>
<dbReference type="PROSITE" id="PS50002">
    <property type="entry name" value="SH3"/>
    <property type="match status" value="1"/>
</dbReference>
<evidence type="ECO:0000256" key="3">
    <source>
        <dbReference type="PROSITE-ProRule" id="PRU00192"/>
    </source>
</evidence>
<dbReference type="SUPFAM" id="SSF50044">
    <property type="entry name" value="SH3-domain"/>
    <property type="match status" value="1"/>
</dbReference>
<feature type="compositionally biased region" description="Basic and acidic residues" evidence="4">
    <location>
        <begin position="372"/>
        <end position="382"/>
    </location>
</feature>
<feature type="region of interest" description="Disordered" evidence="4">
    <location>
        <begin position="137"/>
        <end position="192"/>
    </location>
</feature>
<dbReference type="GO" id="GO:0000747">
    <property type="term" value="P:conjugation with cellular fusion"/>
    <property type="evidence" value="ECO:0007669"/>
    <property type="project" value="TreeGrafter"/>
</dbReference>
<accession>A0A0C3FHP2</accession>
<dbReference type="PANTHER" id="PTHR15706:SF2">
    <property type="entry name" value="SH3 AND PX DOMAIN-CONTAINING PROTEIN 2A"/>
    <property type="match status" value="1"/>
</dbReference>
<dbReference type="OrthoDB" id="548867at2759"/>
<dbReference type="InParanoid" id="A0A0C3FHP2"/>
<feature type="compositionally biased region" description="Low complexity" evidence="4">
    <location>
        <begin position="491"/>
        <end position="522"/>
    </location>
</feature>
<feature type="domain" description="PX" evidence="6">
    <location>
        <begin position="191"/>
        <end position="327"/>
    </location>
</feature>
<dbReference type="Proteomes" id="UP000054166">
    <property type="component" value="Unassembled WGS sequence"/>
</dbReference>
<dbReference type="GO" id="GO:0005737">
    <property type="term" value="C:cytoplasm"/>
    <property type="evidence" value="ECO:0007669"/>
    <property type="project" value="TreeGrafter"/>
</dbReference>
<sequence length="613" mass="68006">MFEEFNKNPAAIRTSQVAGNSPYRPDNTSPQSPKTQVFYAVVLHDFVAERADELDAKAGDPISVVAQSNREWFVAKPIGRLGRPGLIPVTFVEVRDPASNMPIADVEALMDRGDLPRVEDWKRAMFNYKQSSIALGVLDEPTRNSGVPNSPYAPPQPPGSAPGAQTPASSLQPKHPPRLEPPPRTPSPTHLPKGILLAADVVSFHYEMEEYWFRIDATFQPYDPANPNSISPARQLVLFRVYNDFYDFQVNLLNTFPREAGREPPAERILPYMPGPAQRVDDQITATRRAELDEYLHKLCELNHSGAKYILEHDVVREFLALKPGDVENESDPRVDDIEALYGYDEYTNGHSEVADEYENEVRDTLGNMSISKREDEERSEGSDYDEEGYMPPPQSSEHPSHRPGESLSGLSLRHQAHAQNHQRTGSAVSSRAAPGAGRGVSPYHHHTLPSQAAPSLPGHSPGHSRSFSPSGRSPLEDSHMSEYSNRWPDSNSASSPSSPHSKSSSIAPSSRSRSHSNATSNLNNPPISAANSQTAFVKIKIFDRVTDDLIALRVHPRVSHGELMDKVQARLGGEVTHLRYRDSLNNEFVGLNNDDELSDWMESTDKHVLYAD</sequence>
<feature type="domain" description="SH3" evidence="5">
    <location>
        <begin position="35"/>
        <end position="97"/>
    </location>
</feature>
<dbReference type="SUPFAM" id="SSF54277">
    <property type="entry name" value="CAD &amp; PB1 domains"/>
    <property type="match status" value="1"/>
</dbReference>
<protein>
    <recommendedName>
        <fullName evidence="9">SH3 domain-containing protein</fullName>
    </recommendedName>
</protein>
<evidence type="ECO:0008006" key="9">
    <source>
        <dbReference type="Google" id="ProtNLM"/>
    </source>
</evidence>
<dbReference type="SMART" id="SM00326">
    <property type="entry name" value="SH3"/>
    <property type="match status" value="1"/>
</dbReference>
<dbReference type="AlphaFoldDB" id="A0A0C3FHP2"/>
<organism evidence="7 8">
    <name type="scientific">Piloderma croceum (strain F 1598)</name>
    <dbReference type="NCBI Taxonomy" id="765440"/>
    <lineage>
        <taxon>Eukaryota</taxon>
        <taxon>Fungi</taxon>
        <taxon>Dikarya</taxon>
        <taxon>Basidiomycota</taxon>
        <taxon>Agaricomycotina</taxon>
        <taxon>Agaricomycetes</taxon>
        <taxon>Agaricomycetidae</taxon>
        <taxon>Atheliales</taxon>
        <taxon>Atheliaceae</taxon>
        <taxon>Piloderma</taxon>
    </lineage>
</organism>
<dbReference type="InterPro" id="IPR035550">
    <property type="entry name" value="Bem1/Scd2_PX"/>
</dbReference>
<name>A0A0C3FHP2_PILCF</name>
<reference evidence="8" key="2">
    <citation type="submission" date="2015-01" db="EMBL/GenBank/DDBJ databases">
        <title>Evolutionary Origins and Diversification of the Mycorrhizal Mutualists.</title>
        <authorList>
            <consortium name="DOE Joint Genome Institute"/>
            <consortium name="Mycorrhizal Genomics Consortium"/>
            <person name="Kohler A."/>
            <person name="Kuo A."/>
            <person name="Nagy L.G."/>
            <person name="Floudas D."/>
            <person name="Copeland A."/>
            <person name="Barry K.W."/>
            <person name="Cichocki N."/>
            <person name="Veneault-Fourrey C."/>
            <person name="LaButti K."/>
            <person name="Lindquist E.A."/>
            <person name="Lipzen A."/>
            <person name="Lundell T."/>
            <person name="Morin E."/>
            <person name="Murat C."/>
            <person name="Riley R."/>
            <person name="Ohm R."/>
            <person name="Sun H."/>
            <person name="Tunlid A."/>
            <person name="Henrissat B."/>
            <person name="Grigoriev I.V."/>
            <person name="Hibbett D.S."/>
            <person name="Martin F."/>
        </authorList>
    </citation>
    <scope>NUCLEOTIDE SEQUENCE [LARGE SCALE GENOMIC DNA]</scope>
    <source>
        <strain evidence="8">F 1598</strain>
    </source>
</reference>
<dbReference type="CDD" id="cd11879">
    <property type="entry name" value="SH3_Bem1p_2"/>
    <property type="match status" value="1"/>
</dbReference>
<keyword evidence="2" id="KW-0677">Repeat</keyword>
<dbReference type="HOGENOM" id="CLU_014957_0_0_1"/>
<evidence type="ECO:0000313" key="7">
    <source>
        <dbReference type="EMBL" id="KIM83930.1"/>
    </source>
</evidence>
<dbReference type="STRING" id="765440.A0A0C3FHP2"/>
<dbReference type="EMBL" id="KN832989">
    <property type="protein sequence ID" value="KIM83930.1"/>
    <property type="molecule type" value="Genomic_DNA"/>
</dbReference>
<evidence type="ECO:0000259" key="5">
    <source>
        <dbReference type="PROSITE" id="PS50002"/>
    </source>
</evidence>
<dbReference type="Pfam" id="PF00787">
    <property type="entry name" value="PX"/>
    <property type="match status" value="1"/>
</dbReference>
<feature type="compositionally biased region" description="Pro residues" evidence="4">
    <location>
        <begin position="151"/>
        <end position="160"/>
    </location>
</feature>
<dbReference type="Gene3D" id="3.10.20.90">
    <property type="entry name" value="Phosphatidylinositol 3-kinase Catalytic Subunit, Chain A, domain 1"/>
    <property type="match status" value="1"/>
</dbReference>
<dbReference type="Gene3D" id="3.30.1520.10">
    <property type="entry name" value="Phox-like domain"/>
    <property type="match status" value="1"/>
</dbReference>
<dbReference type="Gene3D" id="2.30.30.40">
    <property type="entry name" value="SH3 Domains"/>
    <property type="match status" value="1"/>
</dbReference>
<dbReference type="FunCoup" id="A0A0C3FHP2">
    <property type="interactions" value="81"/>
</dbReference>
<evidence type="ECO:0000256" key="4">
    <source>
        <dbReference type="SAM" id="MobiDB-lite"/>
    </source>
</evidence>
<dbReference type="SMART" id="SM00312">
    <property type="entry name" value="PX"/>
    <property type="match status" value="1"/>
</dbReference>
<keyword evidence="8" id="KW-1185">Reference proteome</keyword>
<evidence type="ECO:0000313" key="8">
    <source>
        <dbReference type="Proteomes" id="UP000054166"/>
    </source>
</evidence>
<dbReference type="InterPro" id="IPR051228">
    <property type="entry name" value="NADPH_Oxidase/PX-Domain"/>
</dbReference>
<dbReference type="InterPro" id="IPR036871">
    <property type="entry name" value="PX_dom_sf"/>
</dbReference>
<dbReference type="InterPro" id="IPR001683">
    <property type="entry name" value="PX_dom"/>
</dbReference>